<dbReference type="EMBL" id="JACIJN010000009">
    <property type="protein sequence ID" value="MBB5726841.1"/>
    <property type="molecule type" value="Genomic_DNA"/>
</dbReference>
<evidence type="ECO:0000313" key="2">
    <source>
        <dbReference type="EMBL" id="MBB5726841.1"/>
    </source>
</evidence>
<dbReference type="Pfam" id="PF00188">
    <property type="entry name" value="CAP"/>
    <property type="match status" value="1"/>
</dbReference>
<reference evidence="2 3" key="1">
    <citation type="submission" date="2020-08" db="EMBL/GenBank/DDBJ databases">
        <title>Genomic Encyclopedia of Type Strains, Phase IV (KMG-IV): sequencing the most valuable type-strain genomes for metagenomic binning, comparative biology and taxonomic classification.</title>
        <authorList>
            <person name="Goeker M."/>
        </authorList>
    </citation>
    <scope>NUCLEOTIDE SEQUENCE [LARGE SCALE GENOMIC DNA]</scope>
    <source>
        <strain evidence="2 3">DSM 101535</strain>
    </source>
</reference>
<dbReference type="Gene3D" id="3.40.33.10">
    <property type="entry name" value="CAP"/>
    <property type="match status" value="1"/>
</dbReference>
<proteinExistence type="predicted"/>
<accession>A0ABR6N7Q8</accession>
<dbReference type="InterPro" id="IPR001283">
    <property type="entry name" value="CRISP-related"/>
</dbReference>
<protein>
    <submittedName>
        <fullName evidence="2">Uncharacterized protein YkwD</fullName>
    </submittedName>
</protein>
<dbReference type="Proteomes" id="UP000560131">
    <property type="component" value="Unassembled WGS sequence"/>
</dbReference>
<dbReference type="SUPFAM" id="SSF55797">
    <property type="entry name" value="PR-1-like"/>
    <property type="match status" value="1"/>
</dbReference>
<evidence type="ECO:0000259" key="1">
    <source>
        <dbReference type="SMART" id="SM00198"/>
    </source>
</evidence>
<dbReference type="InterPro" id="IPR035940">
    <property type="entry name" value="CAP_sf"/>
</dbReference>
<dbReference type="PANTHER" id="PTHR10334">
    <property type="entry name" value="CYSTEINE-RICH SECRETORY PROTEIN-RELATED"/>
    <property type="match status" value="1"/>
</dbReference>
<dbReference type="SMART" id="SM00198">
    <property type="entry name" value="SCP"/>
    <property type="match status" value="1"/>
</dbReference>
<evidence type="ECO:0000313" key="3">
    <source>
        <dbReference type="Proteomes" id="UP000560131"/>
    </source>
</evidence>
<name>A0ABR6N7Q8_9SPHN</name>
<keyword evidence="3" id="KW-1185">Reference proteome</keyword>
<dbReference type="PRINTS" id="PR00837">
    <property type="entry name" value="V5TPXLIKE"/>
</dbReference>
<sequence length="189" mass="21183">MASAAAMPVRPFVALLLALTPATPAVAGGIELRLRRPAPVRDASLLQREMLDAHNRARRAVGLPPLAWSAALAAAADRHAQELARSGRLFHAEQRAGDAWQGENLFAGTRDGYDYGEMVRYWVEERRYFRNRRSPRFSRTGRWQDAVHYAQIVWRATTEVGCAMESGRTQDFLVCRYNPGGEIAGRRAY</sequence>
<organism evidence="2 3">
    <name type="scientific">Sphingomonas endophytica</name>
    <dbReference type="NCBI Taxonomy" id="869719"/>
    <lineage>
        <taxon>Bacteria</taxon>
        <taxon>Pseudomonadati</taxon>
        <taxon>Pseudomonadota</taxon>
        <taxon>Alphaproteobacteria</taxon>
        <taxon>Sphingomonadales</taxon>
        <taxon>Sphingomonadaceae</taxon>
        <taxon>Sphingomonas</taxon>
    </lineage>
</organism>
<gene>
    <name evidence="2" type="ORF">FHS97_002789</name>
</gene>
<comment type="caution">
    <text evidence="2">The sequence shown here is derived from an EMBL/GenBank/DDBJ whole genome shotgun (WGS) entry which is preliminary data.</text>
</comment>
<dbReference type="RefSeq" id="WP_184038911.1">
    <property type="nucleotide sequence ID" value="NZ_BAABAR010000005.1"/>
</dbReference>
<dbReference type="InterPro" id="IPR014044">
    <property type="entry name" value="CAP_dom"/>
</dbReference>
<feature type="domain" description="SCP" evidence="1">
    <location>
        <begin position="45"/>
        <end position="185"/>
    </location>
</feature>